<feature type="region of interest" description="Disordered" evidence="1">
    <location>
        <begin position="243"/>
        <end position="263"/>
    </location>
</feature>
<gene>
    <name evidence="2" type="ORF">Slati_3326900</name>
</gene>
<organism evidence="2">
    <name type="scientific">Sesamum latifolium</name>
    <dbReference type="NCBI Taxonomy" id="2727402"/>
    <lineage>
        <taxon>Eukaryota</taxon>
        <taxon>Viridiplantae</taxon>
        <taxon>Streptophyta</taxon>
        <taxon>Embryophyta</taxon>
        <taxon>Tracheophyta</taxon>
        <taxon>Spermatophyta</taxon>
        <taxon>Magnoliopsida</taxon>
        <taxon>eudicotyledons</taxon>
        <taxon>Gunneridae</taxon>
        <taxon>Pentapetalae</taxon>
        <taxon>asterids</taxon>
        <taxon>lamiids</taxon>
        <taxon>Lamiales</taxon>
        <taxon>Pedaliaceae</taxon>
        <taxon>Sesamum</taxon>
    </lineage>
</organism>
<dbReference type="PANTHER" id="PTHR35552:SF1">
    <property type="entry name" value="MEDIATOR OF RNA POLYMERASE II TRANSCRIPTION SUBUNIT 8"/>
    <property type="match status" value="1"/>
</dbReference>
<feature type="compositionally biased region" description="Low complexity" evidence="1">
    <location>
        <begin position="319"/>
        <end position="361"/>
    </location>
</feature>
<feature type="compositionally biased region" description="Polar residues" evidence="1">
    <location>
        <begin position="285"/>
        <end position="318"/>
    </location>
</feature>
<dbReference type="AlphaFoldDB" id="A0AAW2UDG8"/>
<name>A0AAW2UDG8_9LAMI</name>
<reference evidence="2" key="2">
    <citation type="journal article" date="2024" name="Plant">
        <title>Genomic evolution and insights into agronomic trait innovations of Sesamum species.</title>
        <authorList>
            <person name="Miao H."/>
            <person name="Wang L."/>
            <person name="Qu L."/>
            <person name="Liu H."/>
            <person name="Sun Y."/>
            <person name="Le M."/>
            <person name="Wang Q."/>
            <person name="Wei S."/>
            <person name="Zheng Y."/>
            <person name="Lin W."/>
            <person name="Duan Y."/>
            <person name="Cao H."/>
            <person name="Xiong S."/>
            <person name="Wang X."/>
            <person name="Wei L."/>
            <person name="Li C."/>
            <person name="Ma Q."/>
            <person name="Ju M."/>
            <person name="Zhao R."/>
            <person name="Li G."/>
            <person name="Mu C."/>
            <person name="Tian Q."/>
            <person name="Mei H."/>
            <person name="Zhang T."/>
            <person name="Gao T."/>
            <person name="Zhang H."/>
        </authorList>
    </citation>
    <scope>NUCLEOTIDE SEQUENCE</scope>
    <source>
        <strain evidence="2">KEN1</strain>
    </source>
</reference>
<reference evidence="2" key="1">
    <citation type="submission" date="2020-06" db="EMBL/GenBank/DDBJ databases">
        <authorList>
            <person name="Li T."/>
            <person name="Hu X."/>
            <person name="Zhang T."/>
            <person name="Song X."/>
            <person name="Zhang H."/>
            <person name="Dai N."/>
            <person name="Sheng W."/>
            <person name="Hou X."/>
            <person name="Wei L."/>
        </authorList>
    </citation>
    <scope>NUCLEOTIDE SEQUENCE</scope>
    <source>
        <strain evidence="2">KEN1</strain>
        <tissue evidence="2">Leaf</tissue>
    </source>
</reference>
<evidence type="ECO:0000256" key="1">
    <source>
        <dbReference type="SAM" id="MobiDB-lite"/>
    </source>
</evidence>
<dbReference type="EMBL" id="JACGWN010000012">
    <property type="protein sequence ID" value="KAL0414950.1"/>
    <property type="molecule type" value="Genomic_DNA"/>
</dbReference>
<sequence length="693" mass="76732">MEGVTMAAAQDQQQPPPARVVERLNPALQQQLNLDSVKTRAISLFKAISRILEDFDTIARTNAVPKWQDILGQFSMVNLELYNIVEDIKNVSKAFVVHPKNVNAENATILPVMLSSKLLPEMEMDDNTKREQLLHGMQSLPVAAQIEKLKTRIDMIGAACESAEKIIADARKAYFGTRQGPTLLPTIDKVQAAKIQEQENSLRSAVNHGEGLRIPGDQRQATSSLPMHLVDVLTANDSAQTFSDSSGMYQKSTPPLLSTASNNSQGSLLQAAGAQLIGRAAASPSGPTGSTSFDNTTASPLQYANSPRSGANIMNTPSPQQQQPQQQLQQHQHQQRQKMMQLPPHQQQLLSQQQLRPSSMPGLGQNQLPQLHDMASQTQQKYQSMHGQHHVQFSQPSVAQQLQGRQLTSAAMHMSQNQLNQGNQLNRQLNQFSSPANSALFNAAQTTPTSQMVSYCQPAYCAALFKLVPSFALFSSSSLSNEDILYRTYFGCGIDAHLCLPSRFILQNAPCFLQRSSDSYCYLQKGVWFAEPLFDFLFLKTDIQFHSSVIMVCSSPEVLYRFRTVMSIPFTSQNFFLNLGKHSTFPTVDLLKFQIPNMSAMMPSQSILPRMQFGISGGNRTLPPQNLSDQMFNMGATNAGSMMPIQQQQQHGTQGAFGNMPQSAQNLQPGMLPMQNTPQNHPNFQQQRPQNQQ</sequence>
<dbReference type="PANTHER" id="PTHR35552">
    <property type="entry name" value="MEDIATOR OF RNA POLYMERASE II TRANSCRIPTION SUBUNIT 8"/>
    <property type="match status" value="1"/>
</dbReference>
<protein>
    <submittedName>
        <fullName evidence="2">Mediator of RNA polymerase II transcription subunit</fullName>
    </submittedName>
</protein>
<dbReference type="GO" id="GO:0016592">
    <property type="term" value="C:mediator complex"/>
    <property type="evidence" value="ECO:0007669"/>
    <property type="project" value="InterPro"/>
</dbReference>
<dbReference type="InterPro" id="IPR038795">
    <property type="entry name" value="MED8_plant"/>
</dbReference>
<accession>A0AAW2UDG8</accession>
<feature type="region of interest" description="Disordered" evidence="1">
    <location>
        <begin position="649"/>
        <end position="693"/>
    </location>
</feature>
<evidence type="ECO:0000313" key="2">
    <source>
        <dbReference type="EMBL" id="KAL0414950.1"/>
    </source>
</evidence>
<proteinExistence type="predicted"/>
<comment type="caution">
    <text evidence="2">The sequence shown here is derived from an EMBL/GenBank/DDBJ whole genome shotgun (WGS) entry which is preliminary data.</text>
</comment>
<feature type="region of interest" description="Disordered" evidence="1">
    <location>
        <begin position="279"/>
        <end position="368"/>
    </location>
</feature>
<feature type="compositionally biased region" description="Low complexity" evidence="1">
    <location>
        <begin position="678"/>
        <end position="693"/>
    </location>
</feature>